<name>A0A0K1Q2G4_9BACT</name>
<proteinExistence type="inferred from homology"/>
<dbReference type="Pfam" id="PF00216">
    <property type="entry name" value="Bac_DNA_binding"/>
    <property type="match status" value="1"/>
</dbReference>
<dbReference type="GO" id="GO:0005829">
    <property type="term" value="C:cytosol"/>
    <property type="evidence" value="ECO:0007669"/>
    <property type="project" value="TreeGrafter"/>
</dbReference>
<dbReference type="Gene3D" id="4.10.520.10">
    <property type="entry name" value="IHF-like DNA-binding proteins"/>
    <property type="match status" value="1"/>
</dbReference>
<evidence type="ECO:0000313" key="5">
    <source>
        <dbReference type="Proteomes" id="UP000064967"/>
    </source>
</evidence>
<dbReference type="GO" id="GO:0030527">
    <property type="term" value="F:structural constituent of chromatin"/>
    <property type="evidence" value="ECO:0007669"/>
    <property type="project" value="InterPro"/>
</dbReference>
<evidence type="ECO:0000256" key="1">
    <source>
        <dbReference type="ARBA" id="ARBA00010529"/>
    </source>
</evidence>
<reference evidence="4 5" key="1">
    <citation type="submission" date="2015-08" db="EMBL/GenBank/DDBJ databases">
        <authorList>
            <person name="Babu N.S."/>
            <person name="Beckwith C.J."/>
            <person name="Beseler K.G."/>
            <person name="Brison A."/>
            <person name="Carone J.V."/>
            <person name="Caskin T.P."/>
            <person name="Diamond M."/>
            <person name="Durham M.E."/>
            <person name="Foxe J.M."/>
            <person name="Go M."/>
            <person name="Henderson B.A."/>
            <person name="Jones I.B."/>
            <person name="McGettigan J.A."/>
            <person name="Micheletti S.J."/>
            <person name="Nasrallah M.E."/>
            <person name="Ortiz D."/>
            <person name="Piller C.R."/>
            <person name="Privatt S.R."/>
            <person name="Schneider S.L."/>
            <person name="Sharp S."/>
            <person name="Smith T.C."/>
            <person name="Stanton J.D."/>
            <person name="Ullery H.E."/>
            <person name="Wilson R.J."/>
            <person name="Serrano M.G."/>
            <person name="Buck G."/>
            <person name="Lee V."/>
            <person name="Wang Y."/>
            <person name="Carvalho R."/>
            <person name="Voegtly L."/>
            <person name="Shi R."/>
            <person name="Duckworth R."/>
            <person name="Johnson A."/>
            <person name="Loviza R."/>
            <person name="Walstead R."/>
            <person name="Shah Z."/>
            <person name="Kiflezghi M."/>
            <person name="Wade K."/>
            <person name="Ball S.L."/>
            <person name="Bradley K.W."/>
            <person name="Asai D.J."/>
            <person name="Bowman C.A."/>
            <person name="Russell D.A."/>
            <person name="Pope W.H."/>
            <person name="Jacobs-Sera D."/>
            <person name="Hendrix R.W."/>
            <person name="Hatfull G.F."/>
        </authorList>
    </citation>
    <scope>NUCLEOTIDE SEQUENCE [LARGE SCALE GENOMIC DNA]</scope>
    <source>
        <strain evidence="4 5">DSM 27648</strain>
    </source>
</reference>
<gene>
    <name evidence="4" type="ORF">AKJ09_06586</name>
</gene>
<protein>
    <submittedName>
        <fullName evidence="4">Integration host factor beta subunit</fullName>
    </submittedName>
</protein>
<dbReference type="OrthoDB" id="9804203at2"/>
<dbReference type="PATRIC" id="fig|1391654.3.peg.6681"/>
<dbReference type="SMART" id="SM00411">
    <property type="entry name" value="BHL"/>
    <property type="match status" value="1"/>
</dbReference>
<dbReference type="SUPFAM" id="SSF47729">
    <property type="entry name" value="IHF-like DNA-binding proteins"/>
    <property type="match status" value="1"/>
</dbReference>
<accession>A0A0K1Q2G4</accession>
<dbReference type="PRINTS" id="PR01727">
    <property type="entry name" value="DNABINDINGHU"/>
</dbReference>
<dbReference type="InterPro" id="IPR010992">
    <property type="entry name" value="IHF-like_DNA-bd_dom_sf"/>
</dbReference>
<dbReference type="STRING" id="1391654.AKJ09_06586"/>
<dbReference type="AlphaFoldDB" id="A0A0K1Q2G4"/>
<dbReference type="EMBL" id="CP012333">
    <property type="protein sequence ID" value="AKU99922.1"/>
    <property type="molecule type" value="Genomic_DNA"/>
</dbReference>
<organism evidence="4 5">
    <name type="scientific">Labilithrix luteola</name>
    <dbReference type="NCBI Taxonomy" id="1391654"/>
    <lineage>
        <taxon>Bacteria</taxon>
        <taxon>Pseudomonadati</taxon>
        <taxon>Myxococcota</taxon>
        <taxon>Polyangia</taxon>
        <taxon>Polyangiales</taxon>
        <taxon>Labilitrichaceae</taxon>
        <taxon>Labilithrix</taxon>
    </lineage>
</organism>
<dbReference type="PANTHER" id="PTHR33175">
    <property type="entry name" value="DNA-BINDING PROTEIN HU"/>
    <property type="match status" value="1"/>
</dbReference>
<evidence type="ECO:0000313" key="4">
    <source>
        <dbReference type="EMBL" id="AKU99922.1"/>
    </source>
</evidence>
<dbReference type="RefSeq" id="WP_146651299.1">
    <property type="nucleotide sequence ID" value="NZ_CP012333.1"/>
</dbReference>
<sequence length="108" mass="11881">MTKSELIDAMAARSQLTKARAELVVNCVFEAMTEALQRGEGIEIRGFGSFTVRPYKAYSGRNPRTGAPVPVPPKRLPFFKVGKELKELVNNSRLTHATITGGDDKDDD</sequence>
<dbReference type="InterPro" id="IPR000119">
    <property type="entry name" value="Hist_DNA-bd"/>
</dbReference>
<dbReference type="PANTHER" id="PTHR33175:SF5">
    <property type="entry name" value="INTEGRATION HOST FACTOR SUBUNIT BETA"/>
    <property type="match status" value="1"/>
</dbReference>
<dbReference type="KEGG" id="llu:AKJ09_06586"/>
<dbReference type="GO" id="GO:0003677">
    <property type="term" value="F:DNA binding"/>
    <property type="evidence" value="ECO:0007669"/>
    <property type="project" value="UniProtKB-KW"/>
</dbReference>
<dbReference type="CDD" id="cd13836">
    <property type="entry name" value="IHF_B"/>
    <property type="match status" value="1"/>
</dbReference>
<dbReference type="Proteomes" id="UP000064967">
    <property type="component" value="Chromosome"/>
</dbReference>
<evidence type="ECO:0000256" key="2">
    <source>
        <dbReference type="ARBA" id="ARBA00023125"/>
    </source>
</evidence>
<keyword evidence="2" id="KW-0238">DNA-binding</keyword>
<evidence type="ECO:0000256" key="3">
    <source>
        <dbReference type="RuleBase" id="RU003939"/>
    </source>
</evidence>
<keyword evidence="5" id="KW-1185">Reference proteome</keyword>
<comment type="similarity">
    <text evidence="1 3">Belongs to the bacterial histone-like protein family.</text>
</comment>